<evidence type="ECO:0000313" key="3">
    <source>
        <dbReference type="Proteomes" id="UP000054538"/>
    </source>
</evidence>
<dbReference type="HOGENOM" id="CLU_026023_0_0_1"/>
<protein>
    <submittedName>
        <fullName evidence="2">Uncharacterized protein</fullName>
    </submittedName>
</protein>
<keyword evidence="3" id="KW-1185">Reference proteome</keyword>
<feature type="compositionally biased region" description="Low complexity" evidence="1">
    <location>
        <begin position="34"/>
        <end position="50"/>
    </location>
</feature>
<gene>
    <name evidence="2" type="ORF">PAXRUDRAFT_143926</name>
</gene>
<dbReference type="InParanoid" id="A0A0D0E7G5"/>
<dbReference type="Proteomes" id="UP000054538">
    <property type="component" value="Unassembled WGS sequence"/>
</dbReference>
<reference evidence="3" key="2">
    <citation type="submission" date="2015-01" db="EMBL/GenBank/DDBJ databases">
        <title>Evolutionary Origins and Diversification of the Mycorrhizal Mutualists.</title>
        <authorList>
            <consortium name="DOE Joint Genome Institute"/>
            <consortium name="Mycorrhizal Genomics Consortium"/>
            <person name="Kohler A."/>
            <person name="Kuo A."/>
            <person name="Nagy L.G."/>
            <person name="Floudas D."/>
            <person name="Copeland A."/>
            <person name="Barry K.W."/>
            <person name="Cichocki N."/>
            <person name="Veneault-Fourrey C."/>
            <person name="LaButti K."/>
            <person name="Lindquist E.A."/>
            <person name="Lipzen A."/>
            <person name="Lundell T."/>
            <person name="Morin E."/>
            <person name="Murat C."/>
            <person name="Riley R."/>
            <person name="Ohm R."/>
            <person name="Sun H."/>
            <person name="Tunlid A."/>
            <person name="Henrissat B."/>
            <person name="Grigoriev I.V."/>
            <person name="Hibbett D.S."/>
            <person name="Martin F."/>
        </authorList>
    </citation>
    <scope>NUCLEOTIDE SEQUENCE [LARGE SCALE GENOMIC DNA]</scope>
    <source>
        <strain evidence="3">Ve08.2h10</strain>
    </source>
</reference>
<accession>A0A0D0E7G5</accession>
<evidence type="ECO:0000256" key="1">
    <source>
        <dbReference type="SAM" id="MobiDB-lite"/>
    </source>
</evidence>
<dbReference type="EMBL" id="KN825141">
    <property type="protein sequence ID" value="KIK93950.1"/>
    <property type="molecule type" value="Genomic_DNA"/>
</dbReference>
<organism evidence="2 3">
    <name type="scientific">Paxillus rubicundulus Ve08.2h10</name>
    <dbReference type="NCBI Taxonomy" id="930991"/>
    <lineage>
        <taxon>Eukaryota</taxon>
        <taxon>Fungi</taxon>
        <taxon>Dikarya</taxon>
        <taxon>Basidiomycota</taxon>
        <taxon>Agaricomycotina</taxon>
        <taxon>Agaricomycetes</taxon>
        <taxon>Agaricomycetidae</taxon>
        <taxon>Boletales</taxon>
        <taxon>Paxilineae</taxon>
        <taxon>Paxillaceae</taxon>
        <taxon>Paxillus</taxon>
    </lineage>
</organism>
<feature type="region of interest" description="Disordered" evidence="1">
    <location>
        <begin position="22"/>
        <end position="87"/>
    </location>
</feature>
<dbReference type="AlphaFoldDB" id="A0A0D0E7G5"/>
<sequence>MVPIPDISDQVQHDVHLEDQQLPVYQTTSSNLPSDLTAADARTAASSSPDTVDESMPTRPCPPSHASNTPPNDRVTSSVRGPPTRKRNSWSSFLPFIPSRSAKKVRHSITLIVCHLVCPPSDPSTGRLNPDEVLASAAEDCALHRLSLSTILQDISIAEHTPMYWAVVDYREELLVALLKHGQPLVAHTISDIRRACLISSNQALFHALRVRRPPFHGTDGLQLRSLHAASDALLLGNLPADEVHLEQSGDGAFVATFDIRLWQRRLRGVGKVSVEFIVSGRMWSITFIYPSLSSSFSMGGISIGRESSLHVLISLMESSPSTYLDSTLIFEVPHPRIIHEAGSKQREKRSSMYNHTPPLTLHLRSGSWKLSCGSQTKGTSKVSAVESLGQVTRWQEGFGSYVVKRTDSVVSPLGRDIESHLLYENSRYLFPDGTLRARLEASLSEE</sequence>
<dbReference type="OrthoDB" id="2959034at2759"/>
<feature type="compositionally biased region" description="Polar residues" evidence="1">
    <location>
        <begin position="23"/>
        <end position="33"/>
    </location>
</feature>
<proteinExistence type="predicted"/>
<feature type="compositionally biased region" description="Polar residues" evidence="1">
    <location>
        <begin position="65"/>
        <end position="79"/>
    </location>
</feature>
<name>A0A0D0E7G5_9AGAM</name>
<evidence type="ECO:0000313" key="2">
    <source>
        <dbReference type="EMBL" id="KIK93950.1"/>
    </source>
</evidence>
<reference evidence="2 3" key="1">
    <citation type="submission" date="2014-04" db="EMBL/GenBank/DDBJ databases">
        <authorList>
            <consortium name="DOE Joint Genome Institute"/>
            <person name="Kuo A."/>
            <person name="Kohler A."/>
            <person name="Jargeat P."/>
            <person name="Nagy L.G."/>
            <person name="Floudas D."/>
            <person name="Copeland A."/>
            <person name="Barry K.W."/>
            <person name="Cichocki N."/>
            <person name="Veneault-Fourrey C."/>
            <person name="LaButti K."/>
            <person name="Lindquist E.A."/>
            <person name="Lipzen A."/>
            <person name="Lundell T."/>
            <person name="Morin E."/>
            <person name="Murat C."/>
            <person name="Sun H."/>
            <person name="Tunlid A."/>
            <person name="Henrissat B."/>
            <person name="Grigoriev I.V."/>
            <person name="Hibbett D.S."/>
            <person name="Martin F."/>
            <person name="Nordberg H.P."/>
            <person name="Cantor M.N."/>
            <person name="Hua S.X."/>
        </authorList>
    </citation>
    <scope>NUCLEOTIDE SEQUENCE [LARGE SCALE GENOMIC DNA]</scope>
    <source>
        <strain evidence="2 3">Ve08.2h10</strain>
    </source>
</reference>